<name>A0AAV5U765_9BILA</name>
<sequence>MKFVLLALLSLPAAMALKCNIGGGTTWDNVKANSVDVKDTAKYCYTFDGKLLNQPIITKDADIGNVFCEAAKTTQIDNKVLGMGTLICCSGDDCNPASSASILMTVLTAAVAAFRL</sequence>
<keyword evidence="1" id="KW-0732">Signal</keyword>
<proteinExistence type="predicted"/>
<keyword evidence="3" id="KW-1185">Reference proteome</keyword>
<feature type="chain" id="PRO_5043607777" evidence="1">
    <location>
        <begin position="17"/>
        <end position="116"/>
    </location>
</feature>
<dbReference type="AlphaFoldDB" id="A0AAV5U765"/>
<evidence type="ECO:0000313" key="3">
    <source>
        <dbReference type="Proteomes" id="UP001432027"/>
    </source>
</evidence>
<reference evidence="2" key="1">
    <citation type="submission" date="2023-10" db="EMBL/GenBank/DDBJ databases">
        <title>Genome assembly of Pristionchus species.</title>
        <authorList>
            <person name="Yoshida K."/>
            <person name="Sommer R.J."/>
        </authorList>
    </citation>
    <scope>NUCLEOTIDE SEQUENCE</scope>
    <source>
        <strain evidence="2">RS0144</strain>
    </source>
</reference>
<dbReference type="Proteomes" id="UP001432027">
    <property type="component" value="Unassembled WGS sequence"/>
</dbReference>
<protein>
    <submittedName>
        <fullName evidence="2">Uncharacterized protein</fullName>
    </submittedName>
</protein>
<evidence type="ECO:0000256" key="1">
    <source>
        <dbReference type="SAM" id="SignalP"/>
    </source>
</evidence>
<gene>
    <name evidence="2" type="ORF">PENTCL1PPCAC_24404</name>
</gene>
<feature type="signal peptide" evidence="1">
    <location>
        <begin position="1"/>
        <end position="16"/>
    </location>
</feature>
<organism evidence="2 3">
    <name type="scientific">Pristionchus entomophagus</name>
    <dbReference type="NCBI Taxonomy" id="358040"/>
    <lineage>
        <taxon>Eukaryota</taxon>
        <taxon>Metazoa</taxon>
        <taxon>Ecdysozoa</taxon>
        <taxon>Nematoda</taxon>
        <taxon>Chromadorea</taxon>
        <taxon>Rhabditida</taxon>
        <taxon>Rhabditina</taxon>
        <taxon>Diplogasteromorpha</taxon>
        <taxon>Diplogasteroidea</taxon>
        <taxon>Neodiplogasteridae</taxon>
        <taxon>Pristionchus</taxon>
    </lineage>
</organism>
<comment type="caution">
    <text evidence="2">The sequence shown here is derived from an EMBL/GenBank/DDBJ whole genome shotgun (WGS) entry which is preliminary data.</text>
</comment>
<accession>A0AAV5U765</accession>
<evidence type="ECO:0000313" key="2">
    <source>
        <dbReference type="EMBL" id="GMT02230.1"/>
    </source>
</evidence>
<dbReference type="EMBL" id="BTSX01000005">
    <property type="protein sequence ID" value="GMT02230.1"/>
    <property type="molecule type" value="Genomic_DNA"/>
</dbReference>